<organism evidence="1 2">
    <name type="scientific">Rotaria socialis</name>
    <dbReference type="NCBI Taxonomy" id="392032"/>
    <lineage>
        <taxon>Eukaryota</taxon>
        <taxon>Metazoa</taxon>
        <taxon>Spiralia</taxon>
        <taxon>Gnathifera</taxon>
        <taxon>Rotifera</taxon>
        <taxon>Eurotatoria</taxon>
        <taxon>Bdelloidea</taxon>
        <taxon>Philodinida</taxon>
        <taxon>Philodinidae</taxon>
        <taxon>Rotaria</taxon>
    </lineage>
</organism>
<comment type="caution">
    <text evidence="1">The sequence shown here is derived from an EMBL/GenBank/DDBJ whole genome shotgun (WGS) entry which is preliminary data.</text>
</comment>
<gene>
    <name evidence="1" type="ORF">UJA718_LOCUS45234</name>
</gene>
<accession>A0A821US90</accession>
<feature type="non-terminal residue" evidence="1">
    <location>
        <position position="55"/>
    </location>
</feature>
<evidence type="ECO:0000313" key="1">
    <source>
        <dbReference type="EMBL" id="CAF4894606.1"/>
    </source>
</evidence>
<proteinExistence type="predicted"/>
<name>A0A821US90_9BILA</name>
<dbReference type="Proteomes" id="UP000663873">
    <property type="component" value="Unassembled WGS sequence"/>
</dbReference>
<feature type="non-terminal residue" evidence="1">
    <location>
        <position position="1"/>
    </location>
</feature>
<dbReference type="AlphaFoldDB" id="A0A821US90"/>
<protein>
    <submittedName>
        <fullName evidence="1">Uncharacterized protein</fullName>
    </submittedName>
</protein>
<sequence>SIADLGLKPGGRVRMTQTSSIQIKQSIHMARDSIQAYDLSCPSSDFDNLYVASNA</sequence>
<keyword evidence="2" id="KW-1185">Reference proteome</keyword>
<evidence type="ECO:0000313" key="2">
    <source>
        <dbReference type="Proteomes" id="UP000663873"/>
    </source>
</evidence>
<reference evidence="1" key="1">
    <citation type="submission" date="2021-02" db="EMBL/GenBank/DDBJ databases">
        <authorList>
            <person name="Nowell W R."/>
        </authorList>
    </citation>
    <scope>NUCLEOTIDE SEQUENCE</scope>
</reference>
<dbReference type="EMBL" id="CAJOBP010074634">
    <property type="protein sequence ID" value="CAF4894606.1"/>
    <property type="molecule type" value="Genomic_DNA"/>
</dbReference>